<dbReference type="EMBL" id="RBIL01000001">
    <property type="protein sequence ID" value="RKQ90919.1"/>
    <property type="molecule type" value="Genomic_DNA"/>
</dbReference>
<gene>
    <name evidence="1" type="ORF">C8N24_0734</name>
</gene>
<evidence type="ECO:0000313" key="1">
    <source>
        <dbReference type="EMBL" id="RKQ90919.1"/>
    </source>
</evidence>
<protein>
    <submittedName>
        <fullName evidence="1">Uncharacterized protein</fullName>
    </submittedName>
</protein>
<keyword evidence="2" id="KW-1185">Reference proteome</keyword>
<reference evidence="1 2" key="1">
    <citation type="submission" date="2018-10" db="EMBL/GenBank/DDBJ databases">
        <title>Genomic Encyclopedia of Archaeal and Bacterial Type Strains, Phase II (KMG-II): from individual species to whole genera.</title>
        <authorList>
            <person name="Goeker M."/>
        </authorList>
    </citation>
    <scope>NUCLEOTIDE SEQUENCE [LARGE SCALE GENOMIC DNA]</scope>
    <source>
        <strain evidence="1 2">DSM 14954</strain>
    </source>
</reference>
<name>A0A660L8S1_9ACTN</name>
<organism evidence="1 2">
    <name type="scientific">Solirubrobacter pauli</name>
    <dbReference type="NCBI Taxonomy" id="166793"/>
    <lineage>
        <taxon>Bacteria</taxon>
        <taxon>Bacillati</taxon>
        <taxon>Actinomycetota</taxon>
        <taxon>Thermoleophilia</taxon>
        <taxon>Solirubrobacterales</taxon>
        <taxon>Solirubrobacteraceae</taxon>
        <taxon>Solirubrobacter</taxon>
    </lineage>
</organism>
<accession>A0A660L8S1</accession>
<dbReference type="Proteomes" id="UP000278962">
    <property type="component" value="Unassembled WGS sequence"/>
</dbReference>
<proteinExistence type="predicted"/>
<evidence type="ECO:0000313" key="2">
    <source>
        <dbReference type="Proteomes" id="UP000278962"/>
    </source>
</evidence>
<dbReference type="AlphaFoldDB" id="A0A660L8S1"/>
<sequence>MLTRAYTCFSGAGAGTCRNKPTAQDAPRIAGYEADAK</sequence>
<comment type="caution">
    <text evidence="1">The sequence shown here is derived from an EMBL/GenBank/DDBJ whole genome shotgun (WGS) entry which is preliminary data.</text>
</comment>